<reference evidence="2 3" key="1">
    <citation type="submission" date="2022-03" db="EMBL/GenBank/DDBJ databases">
        <authorList>
            <person name="Brunel B."/>
        </authorList>
    </citation>
    <scope>NUCLEOTIDE SEQUENCE [LARGE SCALE GENOMIC DNA]</scope>
    <source>
        <strain evidence="2">STM5069sample</strain>
    </source>
</reference>
<sequence>MGLQDGPGRERAAGFFHGNLKSGLCCLHDFEKSVKFGHLAILSAKQKGLKSFIEHLHVELAWGFEKAGLRDYRFDCHNRCGADAKRQRRQRDRSRHGCHHAHQNQDQEA</sequence>
<evidence type="ECO:0000256" key="1">
    <source>
        <dbReference type="SAM" id="MobiDB-lite"/>
    </source>
</evidence>
<comment type="caution">
    <text evidence="2">The sequence shown here is derived from an EMBL/GenBank/DDBJ whole genome shotgun (WGS) entry which is preliminary data.</text>
</comment>
<evidence type="ECO:0000313" key="3">
    <source>
        <dbReference type="Proteomes" id="UP001153050"/>
    </source>
</evidence>
<dbReference type="EMBL" id="CAKXZT010000140">
    <property type="protein sequence ID" value="CAH2404700.1"/>
    <property type="molecule type" value="Genomic_DNA"/>
</dbReference>
<feature type="compositionally biased region" description="Basic residues" evidence="1">
    <location>
        <begin position="86"/>
        <end position="102"/>
    </location>
</feature>
<protein>
    <submittedName>
        <fullName evidence="2">Uncharacterized protein</fullName>
    </submittedName>
</protein>
<organism evidence="2 3">
    <name type="scientific">Mesorhizobium escarrei</name>
    <dbReference type="NCBI Taxonomy" id="666018"/>
    <lineage>
        <taxon>Bacteria</taxon>
        <taxon>Pseudomonadati</taxon>
        <taxon>Pseudomonadota</taxon>
        <taxon>Alphaproteobacteria</taxon>
        <taxon>Hyphomicrobiales</taxon>
        <taxon>Phyllobacteriaceae</taxon>
        <taxon>Mesorhizobium</taxon>
    </lineage>
</organism>
<accession>A0ABM9E6E8</accession>
<proteinExistence type="predicted"/>
<evidence type="ECO:0000313" key="2">
    <source>
        <dbReference type="EMBL" id="CAH2404700.1"/>
    </source>
</evidence>
<feature type="region of interest" description="Disordered" evidence="1">
    <location>
        <begin position="83"/>
        <end position="109"/>
    </location>
</feature>
<name>A0ABM9E6E8_9HYPH</name>
<keyword evidence="3" id="KW-1185">Reference proteome</keyword>
<dbReference type="Proteomes" id="UP001153050">
    <property type="component" value="Unassembled WGS sequence"/>
</dbReference>
<gene>
    <name evidence="2" type="ORF">MES5069_440078</name>
</gene>